<evidence type="ECO:0000259" key="7">
    <source>
        <dbReference type="PROSITE" id="PS50305"/>
    </source>
</evidence>
<dbReference type="SUPFAM" id="SSF52467">
    <property type="entry name" value="DHS-like NAD/FAD-binding domain"/>
    <property type="match status" value="1"/>
</dbReference>
<feature type="binding site" evidence="5 6">
    <location>
        <position position="220"/>
    </location>
    <ligand>
        <name>Zn(2+)</name>
        <dbReference type="ChEBI" id="CHEBI:29105"/>
    </ligand>
</feature>
<feature type="binding site" evidence="5">
    <location>
        <begin position="59"/>
        <end position="79"/>
    </location>
    <ligand>
        <name>NAD(+)</name>
        <dbReference type="ChEBI" id="CHEBI:57540"/>
    </ligand>
</feature>
<dbReference type="HAMAP" id="MF_01967">
    <property type="entry name" value="Sirtuin_ClassII"/>
    <property type="match status" value="1"/>
</dbReference>
<dbReference type="PANTHER" id="PTHR11085:SF10">
    <property type="entry name" value="NAD-DEPENDENT PROTEIN DEACYLASE SIRTUIN-5, MITOCHONDRIAL-RELATED"/>
    <property type="match status" value="1"/>
</dbReference>
<dbReference type="NCBIfam" id="NF003738">
    <property type="entry name" value="PRK05333.1"/>
    <property type="match status" value="1"/>
</dbReference>
<comment type="subcellular location">
    <subcellularLocation>
        <location evidence="5">Mitochondrion matrix</location>
    </subcellularLocation>
</comment>
<name>A0ABP1NFL8_XYLVO</name>
<reference evidence="8 9" key="1">
    <citation type="submission" date="2024-08" db="EMBL/GenBank/DDBJ databases">
        <authorList>
            <person name="Will J Nash"/>
            <person name="Angela Man"/>
            <person name="Seanna McTaggart"/>
            <person name="Kendall Baker"/>
            <person name="Tom Barker"/>
            <person name="Leah Catchpole"/>
            <person name="Alex Durrant"/>
            <person name="Karim Gharbi"/>
            <person name="Naomi Irish"/>
            <person name="Gemy Kaithakottil"/>
            <person name="Debby Ku"/>
            <person name="Aaliyah Providence"/>
            <person name="Felix Shaw"/>
            <person name="David Swarbreck"/>
            <person name="Chris Watkins"/>
            <person name="Ann M. McCartney"/>
            <person name="Giulio Formenti"/>
            <person name="Alice Mouton"/>
            <person name="Noel Vella"/>
            <person name="Bjorn M von Reumont"/>
            <person name="Adriana Vella"/>
            <person name="Wilfried Haerty"/>
        </authorList>
    </citation>
    <scope>NUCLEOTIDE SEQUENCE [LARGE SCALE GENOMIC DNA]</scope>
</reference>
<keyword evidence="5" id="KW-0496">Mitochondrion</keyword>
<feature type="binding site" evidence="5">
    <location>
        <begin position="140"/>
        <end position="143"/>
    </location>
    <ligand>
        <name>NAD(+)</name>
        <dbReference type="ChEBI" id="CHEBI:57540"/>
    </ligand>
</feature>
<feature type="binding site" evidence="5 6">
    <location>
        <position position="217"/>
    </location>
    <ligand>
        <name>Zn(2+)</name>
        <dbReference type="ChEBI" id="CHEBI:29105"/>
    </ligand>
</feature>
<comment type="caution">
    <text evidence="8">The sequence shown here is derived from an EMBL/GenBank/DDBJ whole genome shotgun (WGS) entry which is preliminary data.</text>
</comment>
<comment type="cofactor">
    <cofactor evidence="5">
        <name>Zn(2+)</name>
        <dbReference type="ChEBI" id="CHEBI:29105"/>
    </cofactor>
    <text evidence="5">Binds 1 zinc ion per subunit.</text>
</comment>
<evidence type="ECO:0000313" key="8">
    <source>
        <dbReference type="EMBL" id="CAL7939066.1"/>
    </source>
</evidence>
<sequence>MNVICTNTREIMNKIGYLSCRSRSSSLTFVPKCEPVKDSDLLKLKDFIHNHNSICILTGAGISTESGIPDYRSEGVGLYARSDRRPVPYKDFCASEAIRRRYWARNYVGWPRFSSVKPNSTHKILKKLEDANKVRCTITQNVDNLHTKAGSRRVIELHGTAFRVMCLNCDERICRYYLQDVFTRMNPNMTATSQMIRPDGDVDLSQEQVEGFQVPPCENCGGVLKPDIIFFGDNVPRQVVESVKYNVEHSDSLLVLGTTLTTYSGYRIALQANNAGKPIAILNIGKTRADDLAEVKVEGRCGDILSRIYAMIDQRKESMKC</sequence>
<comment type="catalytic activity">
    <reaction evidence="5">
        <text>N(6)-acetyl-L-lysyl-[protein] + NAD(+) + H2O = 2''-O-acetyl-ADP-D-ribose + nicotinamide + L-lysyl-[protein]</text>
        <dbReference type="Rhea" id="RHEA:43636"/>
        <dbReference type="Rhea" id="RHEA-COMP:9752"/>
        <dbReference type="Rhea" id="RHEA-COMP:10731"/>
        <dbReference type="ChEBI" id="CHEBI:15377"/>
        <dbReference type="ChEBI" id="CHEBI:17154"/>
        <dbReference type="ChEBI" id="CHEBI:29969"/>
        <dbReference type="ChEBI" id="CHEBI:57540"/>
        <dbReference type="ChEBI" id="CHEBI:61930"/>
        <dbReference type="ChEBI" id="CHEBI:83767"/>
        <dbReference type="EC" id="2.3.1.286"/>
    </reaction>
</comment>
<comment type="function">
    <text evidence="5">NAD-dependent protein deacylase. Catalyzes the NAD-dependent hydrolysis of acyl groups from lysine residues.</text>
</comment>
<dbReference type="InterPro" id="IPR029035">
    <property type="entry name" value="DHS-like_NAD/FAD-binding_dom"/>
</dbReference>
<feature type="binding site" evidence="5 6">
    <location>
        <position position="169"/>
    </location>
    <ligand>
        <name>Zn(2+)</name>
        <dbReference type="ChEBI" id="CHEBI:29105"/>
    </ligand>
</feature>
<feature type="binding site" evidence="5 6">
    <location>
        <position position="166"/>
    </location>
    <ligand>
        <name>Zn(2+)</name>
        <dbReference type="ChEBI" id="CHEBI:29105"/>
    </ligand>
</feature>
<protein>
    <recommendedName>
        <fullName evidence="5">NAD-dependent protein deacylase</fullName>
        <ecNumber evidence="5">2.3.1.-</ecNumber>
    </recommendedName>
    <alternativeName>
        <fullName evidence="5">Regulatory protein SIR2 homolog</fullName>
    </alternativeName>
</protein>
<dbReference type="PROSITE" id="PS50305">
    <property type="entry name" value="SIRTUIN"/>
    <property type="match status" value="1"/>
</dbReference>
<proteinExistence type="inferred from homology"/>
<keyword evidence="2 5" id="KW-0479">Metal-binding</keyword>
<evidence type="ECO:0000256" key="3">
    <source>
        <dbReference type="ARBA" id="ARBA00022833"/>
    </source>
</evidence>
<evidence type="ECO:0000256" key="4">
    <source>
        <dbReference type="ARBA" id="ARBA00023027"/>
    </source>
</evidence>
<evidence type="ECO:0000256" key="2">
    <source>
        <dbReference type="ARBA" id="ARBA00022723"/>
    </source>
</evidence>
<comment type="caution">
    <text evidence="5">Lacks conserved residue(s) required for the propagation of feature annotation.</text>
</comment>
<dbReference type="Proteomes" id="UP001642520">
    <property type="component" value="Unassembled WGS sequence"/>
</dbReference>
<keyword evidence="4 5" id="KW-0520">NAD</keyword>
<keyword evidence="3 5" id="KW-0862">Zinc</keyword>
<evidence type="ECO:0000256" key="6">
    <source>
        <dbReference type="PROSITE-ProRule" id="PRU00236"/>
    </source>
</evidence>
<dbReference type="PANTHER" id="PTHR11085">
    <property type="entry name" value="NAD-DEPENDENT PROTEIN DEACYLASE SIRTUIN-5, MITOCHONDRIAL-RELATED"/>
    <property type="match status" value="1"/>
</dbReference>
<dbReference type="Pfam" id="PF02146">
    <property type="entry name" value="SIR2"/>
    <property type="match status" value="1"/>
</dbReference>
<dbReference type="InterPro" id="IPR050134">
    <property type="entry name" value="NAD-dep_sirtuin_deacylases"/>
</dbReference>
<comment type="similarity">
    <text evidence="5">Belongs to the sirtuin family. Class II subfamily.</text>
</comment>
<evidence type="ECO:0000256" key="1">
    <source>
        <dbReference type="ARBA" id="ARBA00022679"/>
    </source>
</evidence>
<keyword evidence="1 5" id="KW-0808">Transferase</keyword>
<dbReference type="InterPro" id="IPR003000">
    <property type="entry name" value="Sirtuin"/>
</dbReference>
<dbReference type="EMBL" id="CAXAJV020001289">
    <property type="protein sequence ID" value="CAL7939066.1"/>
    <property type="molecule type" value="Genomic_DNA"/>
</dbReference>
<dbReference type="Gene3D" id="3.30.1600.10">
    <property type="entry name" value="SIR2/SIRT2 'Small Domain"/>
    <property type="match status" value="1"/>
</dbReference>
<feature type="active site" description="Proton acceptor" evidence="5 6">
    <location>
        <position position="158"/>
    </location>
</feature>
<dbReference type="InterPro" id="IPR026590">
    <property type="entry name" value="Ssirtuin_cat_dom"/>
</dbReference>
<feature type="binding site" evidence="5">
    <location>
        <position position="301"/>
    </location>
    <ligand>
        <name>NAD(+)</name>
        <dbReference type="ChEBI" id="CHEBI:57540"/>
    </ligand>
</feature>
<dbReference type="EC" id="2.3.1.-" evidence="5"/>
<dbReference type="Gene3D" id="3.40.50.1220">
    <property type="entry name" value="TPP-binding domain"/>
    <property type="match status" value="1"/>
</dbReference>
<dbReference type="InterPro" id="IPR026591">
    <property type="entry name" value="Sirtuin_cat_small_dom_sf"/>
</dbReference>
<feature type="domain" description="Deacetylase sirtuin-type" evidence="7">
    <location>
        <begin position="31"/>
        <end position="321"/>
    </location>
</feature>
<dbReference type="InterPro" id="IPR026587">
    <property type="entry name" value="Sirtuin_class_II"/>
</dbReference>
<accession>A0ABP1NFL8</accession>
<feature type="binding site" evidence="5">
    <location>
        <begin position="283"/>
        <end position="285"/>
    </location>
    <ligand>
        <name>NAD(+)</name>
        <dbReference type="ChEBI" id="CHEBI:57540"/>
    </ligand>
</feature>
<organism evidence="8 9">
    <name type="scientific">Xylocopa violacea</name>
    <name type="common">Violet carpenter bee</name>
    <name type="synonym">Apis violacea</name>
    <dbReference type="NCBI Taxonomy" id="135666"/>
    <lineage>
        <taxon>Eukaryota</taxon>
        <taxon>Metazoa</taxon>
        <taxon>Ecdysozoa</taxon>
        <taxon>Arthropoda</taxon>
        <taxon>Hexapoda</taxon>
        <taxon>Insecta</taxon>
        <taxon>Pterygota</taxon>
        <taxon>Neoptera</taxon>
        <taxon>Endopterygota</taxon>
        <taxon>Hymenoptera</taxon>
        <taxon>Apocrita</taxon>
        <taxon>Aculeata</taxon>
        <taxon>Apoidea</taxon>
        <taxon>Anthophila</taxon>
        <taxon>Apidae</taxon>
        <taxon>Xylocopa</taxon>
        <taxon>Xylocopa</taxon>
    </lineage>
</organism>
<keyword evidence="9" id="KW-1185">Reference proteome</keyword>
<evidence type="ECO:0000256" key="5">
    <source>
        <dbReference type="HAMAP-Rule" id="MF_03161"/>
    </source>
</evidence>
<evidence type="ECO:0000313" key="9">
    <source>
        <dbReference type="Proteomes" id="UP001642520"/>
    </source>
</evidence>
<gene>
    <name evidence="8" type="ORF">XYLVIOL_LOCUS3655</name>
</gene>